<evidence type="ECO:0000256" key="11">
    <source>
        <dbReference type="SAM" id="Phobius"/>
    </source>
</evidence>
<comment type="caution">
    <text evidence="12">The sequence shown here is derived from an EMBL/GenBank/DDBJ whole genome shotgun (WGS) entry which is preliminary data.</text>
</comment>
<dbReference type="EMBL" id="LSSK01000094">
    <property type="protein sequence ID" value="OMH85334.1"/>
    <property type="molecule type" value="Genomic_DNA"/>
</dbReference>
<evidence type="ECO:0000313" key="14">
    <source>
        <dbReference type="Proteomes" id="UP000188320"/>
    </source>
</evidence>
<keyword evidence="3 10" id="KW-0813">Transport</keyword>
<evidence type="ECO:0000256" key="6">
    <source>
        <dbReference type="ARBA" id="ARBA00022989"/>
    </source>
</evidence>
<dbReference type="GO" id="GO:0006839">
    <property type="term" value="P:mitochondrial transport"/>
    <property type="evidence" value="ECO:0007669"/>
    <property type="project" value="TreeGrafter"/>
</dbReference>
<keyword evidence="4 9" id="KW-0812">Transmembrane</keyword>
<evidence type="ECO:0000256" key="5">
    <source>
        <dbReference type="ARBA" id="ARBA00022737"/>
    </source>
</evidence>
<evidence type="ECO:0000256" key="3">
    <source>
        <dbReference type="ARBA" id="ARBA00022448"/>
    </source>
</evidence>
<dbReference type="OrthoDB" id="14252at2759"/>
<dbReference type="Gene3D" id="1.50.40.10">
    <property type="entry name" value="Mitochondrial carrier domain"/>
    <property type="match status" value="2"/>
</dbReference>
<dbReference type="SUPFAM" id="SSF103506">
    <property type="entry name" value="Mitochondrial carrier"/>
    <property type="match status" value="1"/>
</dbReference>
<protein>
    <submittedName>
        <fullName evidence="12">Mitochondrial carnitine/acylcarnitine carrier protein</fullName>
    </submittedName>
</protein>
<gene>
    <name evidence="13" type="ORF">AX774_g1140</name>
    <name evidence="12" type="ORF">AX774_g3334</name>
</gene>
<reference evidence="14" key="1">
    <citation type="submission" date="2017-01" db="EMBL/GenBank/DDBJ databases">
        <authorList>
            <person name="Wang Y."/>
            <person name="White M."/>
            <person name="Kvist S."/>
            <person name="Moncalvo J.-M."/>
        </authorList>
    </citation>
    <scope>NUCLEOTIDE SEQUENCE [LARGE SCALE GENOMIC DNA]</scope>
    <source>
        <strain evidence="14">COL-18-3</strain>
    </source>
</reference>
<dbReference type="GO" id="GO:0031966">
    <property type="term" value="C:mitochondrial membrane"/>
    <property type="evidence" value="ECO:0007669"/>
    <property type="project" value="UniProtKB-SubCell"/>
</dbReference>
<feature type="transmembrane region" description="Helical" evidence="11">
    <location>
        <begin position="68"/>
        <end position="90"/>
    </location>
</feature>
<evidence type="ECO:0000313" key="12">
    <source>
        <dbReference type="EMBL" id="OMH83138.1"/>
    </source>
</evidence>
<dbReference type="Proteomes" id="UP000188320">
    <property type="component" value="Unassembled WGS sequence"/>
</dbReference>
<feature type="repeat" description="Solcar" evidence="9">
    <location>
        <begin position="13"/>
        <end position="96"/>
    </location>
</feature>
<dbReference type="InterPro" id="IPR050567">
    <property type="entry name" value="Mitochondrial_Carrier"/>
</dbReference>
<feature type="repeat" description="Solcar" evidence="9">
    <location>
        <begin position="109"/>
        <end position="196"/>
    </location>
</feature>
<keyword evidence="5" id="KW-0677">Repeat</keyword>
<keyword evidence="8 9" id="KW-0472">Membrane</keyword>
<evidence type="ECO:0000256" key="2">
    <source>
        <dbReference type="ARBA" id="ARBA00006375"/>
    </source>
</evidence>
<proteinExistence type="inferred from homology"/>
<comment type="similarity">
    <text evidence="2 10">Belongs to the mitochondrial carrier (TC 2.A.29) family.</text>
</comment>
<dbReference type="PROSITE" id="PS50920">
    <property type="entry name" value="SOLCAR"/>
    <property type="match status" value="3"/>
</dbReference>
<dbReference type="InterPro" id="IPR018108">
    <property type="entry name" value="MCP_transmembrane"/>
</dbReference>
<sequence length="287" mass="30354">MSAQKTEKKAVETSALKSFLSGGFGGMSLVAAGYPFDLAKVRMQTSSEYKSALECLTRTIKADGVLGLYRGMFAPLAGATPVFALCFWGYNLGQKIAVKFSGNGENSTLTTGQILFAGGFSAVPTTILMTPMERIKCLLQVSGQGGVSYKGPTDAAKYIYRTAGFRGFYTGTVLTLLRDVPGSVAYFGCYELVKKALIPEGTPKEKISTLAIVVAGGLAGVANWAVAITAPQGKYAGMRDVFVDLVRNEGPKALFKGIGPAMLRAFPANAACFLGVELSLRAMNSIW</sequence>
<reference evidence="12" key="2">
    <citation type="submission" date="2017-01" db="EMBL/GenBank/DDBJ databases">
        <authorList>
            <person name="Mah S.A."/>
            <person name="Swanson W.J."/>
            <person name="Moy G.W."/>
            <person name="Vacquier V.D."/>
        </authorList>
    </citation>
    <scope>NUCLEOTIDE SEQUENCE [LARGE SCALE GENOMIC DNA]</scope>
    <source>
        <strain evidence="12">COL-18-3</strain>
    </source>
</reference>
<keyword evidence="14" id="KW-1185">Reference proteome</keyword>
<evidence type="ECO:0000256" key="10">
    <source>
        <dbReference type="RuleBase" id="RU000488"/>
    </source>
</evidence>
<dbReference type="InterPro" id="IPR023395">
    <property type="entry name" value="MCP_dom_sf"/>
</dbReference>
<keyword evidence="7" id="KW-0496">Mitochondrion</keyword>
<dbReference type="EMBL" id="LSSK01000496">
    <property type="protein sequence ID" value="OMH83138.1"/>
    <property type="molecule type" value="Genomic_DNA"/>
</dbReference>
<accession>A0A1R1PQA9</accession>
<evidence type="ECO:0000256" key="8">
    <source>
        <dbReference type="ARBA" id="ARBA00023136"/>
    </source>
</evidence>
<dbReference type="PANTHER" id="PTHR45624:SF4">
    <property type="entry name" value="CONGESTED-LIKE TRACHEA PROTEIN-RELATED"/>
    <property type="match status" value="1"/>
</dbReference>
<comment type="subcellular location">
    <subcellularLocation>
        <location evidence="1">Mitochondrion membrane</location>
        <topology evidence="1">Multi-pass membrane protein</topology>
    </subcellularLocation>
</comment>
<dbReference type="GO" id="GO:0015227">
    <property type="term" value="F:O-acyl-L-carnitine transmembrane transporter activity"/>
    <property type="evidence" value="ECO:0007669"/>
    <property type="project" value="TreeGrafter"/>
</dbReference>
<evidence type="ECO:0000313" key="13">
    <source>
        <dbReference type="EMBL" id="OMH85334.1"/>
    </source>
</evidence>
<keyword evidence="6 11" id="KW-1133">Transmembrane helix</keyword>
<evidence type="ECO:0000256" key="9">
    <source>
        <dbReference type="PROSITE-ProRule" id="PRU00282"/>
    </source>
</evidence>
<evidence type="ECO:0000256" key="1">
    <source>
        <dbReference type="ARBA" id="ARBA00004225"/>
    </source>
</evidence>
<feature type="repeat" description="Solcar" evidence="9">
    <location>
        <begin position="203"/>
        <end position="282"/>
    </location>
</feature>
<evidence type="ECO:0000256" key="4">
    <source>
        <dbReference type="ARBA" id="ARBA00022692"/>
    </source>
</evidence>
<evidence type="ECO:0000256" key="7">
    <source>
        <dbReference type="ARBA" id="ARBA00023128"/>
    </source>
</evidence>
<dbReference type="PANTHER" id="PTHR45624">
    <property type="entry name" value="MITOCHONDRIAL BASIC AMINO ACIDS TRANSPORTER-RELATED"/>
    <property type="match status" value="1"/>
</dbReference>
<organism evidence="12 14">
    <name type="scientific">Zancudomyces culisetae</name>
    <name type="common">Gut fungus</name>
    <name type="synonym">Smittium culisetae</name>
    <dbReference type="NCBI Taxonomy" id="1213189"/>
    <lineage>
        <taxon>Eukaryota</taxon>
        <taxon>Fungi</taxon>
        <taxon>Fungi incertae sedis</taxon>
        <taxon>Zoopagomycota</taxon>
        <taxon>Kickxellomycotina</taxon>
        <taxon>Harpellomycetes</taxon>
        <taxon>Harpellales</taxon>
        <taxon>Legeriomycetaceae</taxon>
        <taxon>Zancudomyces</taxon>
    </lineage>
</organism>
<dbReference type="AlphaFoldDB" id="A0A1R1PQA9"/>
<feature type="transmembrane region" description="Helical" evidence="11">
    <location>
        <begin position="110"/>
        <end position="130"/>
    </location>
</feature>
<dbReference type="Pfam" id="PF00153">
    <property type="entry name" value="Mito_carr"/>
    <property type="match status" value="3"/>
</dbReference>
<dbReference type="GO" id="GO:1902603">
    <property type="term" value="P:carnitine transmembrane transport"/>
    <property type="evidence" value="ECO:0007669"/>
    <property type="project" value="TreeGrafter"/>
</dbReference>
<name>A0A1R1PQA9_ZANCU</name>